<feature type="domain" description="Rab-GAP TBC" evidence="4">
    <location>
        <begin position="263"/>
        <end position="490"/>
    </location>
</feature>
<dbReference type="Proteomes" id="UP000192247">
    <property type="component" value="Unassembled WGS sequence"/>
</dbReference>
<dbReference type="STRING" id="418985.A0A1V9X707"/>
<dbReference type="Pfam" id="PF00566">
    <property type="entry name" value="RabGAP-TBC"/>
    <property type="match status" value="1"/>
</dbReference>
<organism evidence="5 6">
    <name type="scientific">Tropilaelaps mercedesae</name>
    <dbReference type="NCBI Taxonomy" id="418985"/>
    <lineage>
        <taxon>Eukaryota</taxon>
        <taxon>Metazoa</taxon>
        <taxon>Ecdysozoa</taxon>
        <taxon>Arthropoda</taxon>
        <taxon>Chelicerata</taxon>
        <taxon>Arachnida</taxon>
        <taxon>Acari</taxon>
        <taxon>Parasitiformes</taxon>
        <taxon>Mesostigmata</taxon>
        <taxon>Gamasina</taxon>
        <taxon>Dermanyssoidea</taxon>
        <taxon>Laelapidae</taxon>
        <taxon>Tropilaelaps</taxon>
    </lineage>
</organism>
<reference evidence="5 6" key="1">
    <citation type="journal article" date="2017" name="Gigascience">
        <title>Draft genome of the honey bee ectoparasitic mite, Tropilaelaps mercedesae, is shaped by the parasitic life history.</title>
        <authorList>
            <person name="Dong X."/>
            <person name="Armstrong S.D."/>
            <person name="Xia D."/>
            <person name="Makepeace B.L."/>
            <person name="Darby A.C."/>
            <person name="Kadowaki T."/>
        </authorList>
    </citation>
    <scope>NUCLEOTIDE SEQUENCE [LARGE SCALE GENOMIC DNA]</scope>
    <source>
        <strain evidence="5">Wuxi-XJTLU</strain>
    </source>
</reference>
<dbReference type="InterPro" id="IPR035969">
    <property type="entry name" value="Rab-GAP_TBC_sf"/>
</dbReference>
<keyword evidence="6" id="KW-1185">Reference proteome</keyword>
<dbReference type="Gene3D" id="1.10.10.750">
    <property type="entry name" value="Ypt/Rab-GAP domain of gyp1p, domain 1"/>
    <property type="match status" value="1"/>
</dbReference>
<dbReference type="PANTHER" id="PTHR22957:SF26">
    <property type="entry name" value="LD44506P"/>
    <property type="match status" value="1"/>
</dbReference>
<dbReference type="PANTHER" id="PTHR22957">
    <property type="entry name" value="TBC1 DOMAIN FAMILY MEMBER GTPASE-ACTIVATING PROTEIN"/>
    <property type="match status" value="1"/>
</dbReference>
<evidence type="ECO:0000256" key="2">
    <source>
        <dbReference type="ARBA" id="ARBA00022553"/>
    </source>
</evidence>
<evidence type="ECO:0000256" key="3">
    <source>
        <dbReference type="ARBA" id="ARBA00043879"/>
    </source>
</evidence>
<dbReference type="GO" id="GO:0005096">
    <property type="term" value="F:GTPase activator activity"/>
    <property type="evidence" value="ECO:0007669"/>
    <property type="project" value="UniProtKB-KW"/>
</dbReference>
<dbReference type="OrthoDB" id="26371at2759"/>
<proteinExistence type="predicted"/>
<comment type="caution">
    <text evidence="5">The sequence shown here is derived from an EMBL/GenBank/DDBJ whole genome shotgun (WGS) entry which is preliminary data.</text>
</comment>
<protein>
    <submittedName>
        <fullName evidence="5">TBC1 domain family member 22B-like</fullName>
    </submittedName>
</protein>
<dbReference type="Gene3D" id="1.10.472.80">
    <property type="entry name" value="Ypt/Rab-GAP domain of gyp1p, domain 3"/>
    <property type="match status" value="1"/>
</dbReference>
<dbReference type="SMART" id="SM00164">
    <property type="entry name" value="TBC"/>
    <property type="match status" value="1"/>
</dbReference>
<dbReference type="FunFam" id="1.10.10.750:FF:000009">
    <property type="entry name" value="TBC1 domain family member 22A"/>
    <property type="match status" value="1"/>
</dbReference>
<accession>A0A1V9X707</accession>
<evidence type="ECO:0000313" key="6">
    <source>
        <dbReference type="Proteomes" id="UP000192247"/>
    </source>
</evidence>
<gene>
    <name evidence="5" type="ORF">BIW11_12304</name>
</gene>
<evidence type="ECO:0000256" key="1">
    <source>
        <dbReference type="ARBA" id="ARBA00022468"/>
    </source>
</evidence>
<dbReference type="EMBL" id="MNPL01021354">
    <property type="protein sequence ID" value="OQR69369.1"/>
    <property type="molecule type" value="Genomic_DNA"/>
</dbReference>
<dbReference type="AlphaFoldDB" id="A0A1V9X707"/>
<dbReference type="Gene3D" id="1.10.8.270">
    <property type="entry name" value="putative rabgap domain of human tbc1 domain family member 14 like domains"/>
    <property type="match status" value="1"/>
</dbReference>
<comment type="function">
    <text evidence="3">May act as a GTPase-activating protein for Rab family protein(s).</text>
</comment>
<sequence length="562" mass="64463">MLLLKAGNNQNLNPTKIATLKQMELEDICIPEPLPIRSLSTEGSQHTDYSVVHPTTFFNRRIHRSNDVDTSLMIICREVAGISSLDSVRQAAYMVPALKSDIRKRRTIPLNERAFPSKPTLASANSSFQNFQEATEDVWDVGDDEFCHISDTKVLSISPPSTKPPSLIVKNLEREVSNVDVNGGQPGLVDRVILERQRESLPLPAVTGTRRPGIAVRRGAEGWKPSVRAFEPPQRKGLEHKFQDILDADQPDLEKLRALSWKGIPTTVRPLVWKILSGYLPANAERRRAVLDRKREEYFNFVRQYYDNRSEDQMHQETYRQIHIDIPRMSPLVPLFQQPTVQLIFERILYIWSIRHPASGYVQGMNDLVTPFFVVFLCELAPPHEDVEVYDVACLAPSDLRQIEADSYWCMSKLLDGIQDNYTFAQPGIQAKVGTLRMLMQRVDRPLSDHLEAHAIEFLQFTFRWMNNLLMRELPLRCTVRLWDTYLAEGDSGFSVFHLYVCAAFLKHFSKELLRERDFQGLMLLLQNLPTSKWGDAEITLLVAEAYNLKYMFADAPNHLIT</sequence>
<dbReference type="InParanoid" id="A0A1V9X707"/>
<dbReference type="FunFam" id="1.10.8.270:FF:000004">
    <property type="entry name" value="TBC1 domain family, member 22B"/>
    <property type="match status" value="1"/>
</dbReference>
<name>A0A1V9X707_9ACAR</name>
<keyword evidence="1" id="KW-0343">GTPase activation</keyword>
<keyword evidence="2" id="KW-0597">Phosphoprotein</keyword>
<dbReference type="FunFam" id="1.10.472.80:FF:000001">
    <property type="entry name" value="TBC1 domain family member 22B"/>
    <property type="match status" value="1"/>
</dbReference>
<dbReference type="GO" id="GO:0071889">
    <property type="term" value="F:14-3-3 protein binding"/>
    <property type="evidence" value="ECO:0007669"/>
    <property type="project" value="UniProtKB-ARBA"/>
</dbReference>
<evidence type="ECO:0000259" key="4">
    <source>
        <dbReference type="PROSITE" id="PS50086"/>
    </source>
</evidence>
<dbReference type="FunCoup" id="A0A1V9X707">
    <property type="interactions" value="1611"/>
</dbReference>
<dbReference type="PROSITE" id="PS50086">
    <property type="entry name" value="TBC_RABGAP"/>
    <property type="match status" value="1"/>
</dbReference>
<dbReference type="SUPFAM" id="SSF47923">
    <property type="entry name" value="Ypt/Rab-GAP domain of gyp1p"/>
    <property type="match status" value="2"/>
</dbReference>
<dbReference type="InterPro" id="IPR000195">
    <property type="entry name" value="Rab-GAP-TBC_dom"/>
</dbReference>
<evidence type="ECO:0000313" key="5">
    <source>
        <dbReference type="EMBL" id="OQR69369.1"/>
    </source>
</evidence>